<name>A0A7K0J8F3_9ACTN</name>
<dbReference type="Proteomes" id="UP000466104">
    <property type="component" value="Unassembled WGS sequence"/>
</dbReference>
<keyword evidence="2" id="KW-1185">Reference proteome</keyword>
<dbReference type="AlphaFoldDB" id="A0A7K0J8F3"/>
<comment type="caution">
    <text evidence="1">The sequence shown here is derived from an EMBL/GenBank/DDBJ whole genome shotgun (WGS) entry which is preliminary data.</text>
</comment>
<dbReference type="RefSeq" id="WP_154563828.1">
    <property type="nucleotide sequence ID" value="NZ_VUMG01000003.1"/>
</dbReference>
<organism evidence="1 2">
    <name type="scientific">Cutibacterium porci</name>
    <dbReference type="NCBI Taxonomy" id="2605781"/>
    <lineage>
        <taxon>Bacteria</taxon>
        <taxon>Bacillati</taxon>
        <taxon>Actinomycetota</taxon>
        <taxon>Actinomycetes</taxon>
        <taxon>Propionibacteriales</taxon>
        <taxon>Propionibacteriaceae</taxon>
        <taxon>Cutibacterium</taxon>
    </lineage>
</organism>
<accession>A0A7K0J8F3</accession>
<evidence type="ECO:0000313" key="2">
    <source>
        <dbReference type="Proteomes" id="UP000466104"/>
    </source>
</evidence>
<dbReference type="EMBL" id="VUMG01000003">
    <property type="protein sequence ID" value="MSS46038.1"/>
    <property type="molecule type" value="Genomic_DNA"/>
</dbReference>
<gene>
    <name evidence="1" type="ORF">FYJ43_08315</name>
</gene>
<reference evidence="1 2" key="1">
    <citation type="submission" date="2019-08" db="EMBL/GenBank/DDBJ databases">
        <title>In-depth cultivation of the pig gut microbiome towards novel bacterial diversity and tailored functional studies.</title>
        <authorList>
            <person name="Wylensek D."/>
            <person name="Hitch T.C.A."/>
            <person name="Clavel T."/>
        </authorList>
    </citation>
    <scope>NUCLEOTIDE SEQUENCE [LARGE SCALE GENOMIC DNA]</scope>
    <source>
        <strain evidence="1 2">WCA-380-WT-3A</strain>
    </source>
</reference>
<proteinExistence type="predicted"/>
<protein>
    <submittedName>
        <fullName evidence="1">Uncharacterized protein</fullName>
    </submittedName>
</protein>
<sequence length="122" mass="13512">MPARHRLSNWLLRHEIVYSDGQAWAGAHDAWARRQRFGSPLVQATFDEGYDSVVTIAAMDADSPWTGTVHRLGCLRGISTLTGFALVVEIGGWSRFTGNSIGAIRETPMGSHHDRRRLVLLA</sequence>
<evidence type="ECO:0000313" key="1">
    <source>
        <dbReference type="EMBL" id="MSS46038.1"/>
    </source>
</evidence>